<evidence type="ECO:0000313" key="3">
    <source>
        <dbReference type="Proteomes" id="UP000215137"/>
    </source>
</evidence>
<sequence>MALVSIYTVGRLNHHYDHPTSREFYQVGNGVYRQATKSGLIEAFSPEGVPFPEETVKGKGSPILTLTVWRNLQSLYRFTYSGQHIQALRDRSKWMEQYPEKHLSYVVWWTENLKDVSWEEAFKRYNYYIQHGPTPFAFDFKHAFDEKGERIMISNEGSLRREL</sequence>
<dbReference type="Proteomes" id="UP000215137">
    <property type="component" value="Chromosome"/>
</dbReference>
<dbReference type="InterPro" id="IPR021708">
    <property type="entry name" value="DUF3291"/>
</dbReference>
<evidence type="ECO:0000259" key="1">
    <source>
        <dbReference type="Pfam" id="PF11695"/>
    </source>
</evidence>
<dbReference type="RefSeq" id="WP_095370607.1">
    <property type="nucleotide sequence ID" value="NZ_CM126253.1"/>
</dbReference>
<dbReference type="KEGG" id="bko:CKF48_06640"/>
<feature type="domain" description="DUF3291" evidence="1">
    <location>
        <begin position="7"/>
        <end position="142"/>
    </location>
</feature>
<dbReference type="EMBL" id="CP022983">
    <property type="protein sequence ID" value="ASV67032.1"/>
    <property type="molecule type" value="Genomic_DNA"/>
</dbReference>
<evidence type="ECO:0000313" key="2">
    <source>
        <dbReference type="EMBL" id="ASV67032.1"/>
    </source>
</evidence>
<keyword evidence="3" id="KW-1185">Reference proteome</keyword>
<name>A0A248TFZ0_9BACI</name>
<organism evidence="2 3">
    <name type="scientific">Cytobacillus kochii</name>
    <dbReference type="NCBI Taxonomy" id="859143"/>
    <lineage>
        <taxon>Bacteria</taxon>
        <taxon>Bacillati</taxon>
        <taxon>Bacillota</taxon>
        <taxon>Bacilli</taxon>
        <taxon>Bacillales</taxon>
        <taxon>Bacillaceae</taxon>
        <taxon>Cytobacillus</taxon>
    </lineage>
</organism>
<reference evidence="2 3" key="1">
    <citation type="submission" date="2017-08" db="EMBL/GenBank/DDBJ databases">
        <title>Complete Genome Sequence of Bacillus kochii Oregon-R-modENCODE STRAIN BDGP4, isolated from Drosophila melanogaster gut.</title>
        <authorList>
            <person name="Wan K.H."/>
            <person name="Yu C."/>
            <person name="Park S."/>
            <person name="Hammonds A.S."/>
            <person name="Booth B.W."/>
            <person name="Celniker S.E."/>
        </authorList>
    </citation>
    <scope>NUCLEOTIDE SEQUENCE [LARGE SCALE GENOMIC DNA]</scope>
    <source>
        <strain evidence="2 3">BDGP4</strain>
    </source>
</reference>
<accession>A0A248TFZ0</accession>
<protein>
    <recommendedName>
        <fullName evidence="1">DUF3291 domain-containing protein</fullName>
    </recommendedName>
</protein>
<dbReference type="Pfam" id="PF11695">
    <property type="entry name" value="DUF3291"/>
    <property type="match status" value="1"/>
</dbReference>
<dbReference type="AlphaFoldDB" id="A0A248TFZ0"/>
<dbReference type="OrthoDB" id="2376237at2"/>
<proteinExistence type="predicted"/>
<gene>
    <name evidence="2" type="ORF">CKF48_06640</name>
</gene>